<evidence type="ECO:0000313" key="1">
    <source>
        <dbReference type="EMBL" id="MFC4618846.1"/>
    </source>
</evidence>
<dbReference type="PANTHER" id="PTHR48100">
    <property type="entry name" value="BROAD-SPECIFICITY PHOSPHATASE YOR283W-RELATED"/>
    <property type="match status" value="1"/>
</dbReference>
<protein>
    <submittedName>
        <fullName evidence="1">Histidine phosphatase family protein</fullName>
    </submittedName>
</protein>
<dbReference type="EMBL" id="JBHSFW010000003">
    <property type="protein sequence ID" value="MFC4618846.1"/>
    <property type="molecule type" value="Genomic_DNA"/>
</dbReference>
<dbReference type="PROSITE" id="PS00175">
    <property type="entry name" value="PG_MUTASE"/>
    <property type="match status" value="1"/>
</dbReference>
<dbReference type="SUPFAM" id="SSF53254">
    <property type="entry name" value="Phosphoglycerate mutase-like"/>
    <property type="match status" value="1"/>
</dbReference>
<organism evidence="1 2">
    <name type="scientific">Camelliibacillus cellulosilyticus</name>
    <dbReference type="NCBI Taxonomy" id="2174486"/>
    <lineage>
        <taxon>Bacteria</taxon>
        <taxon>Bacillati</taxon>
        <taxon>Bacillota</taxon>
        <taxon>Bacilli</taxon>
        <taxon>Bacillales</taxon>
        <taxon>Sporolactobacillaceae</taxon>
        <taxon>Camelliibacillus</taxon>
    </lineage>
</organism>
<dbReference type="InterPro" id="IPR013078">
    <property type="entry name" value="His_Pase_superF_clade-1"/>
</dbReference>
<accession>A0ABV9GNH7</accession>
<dbReference type="Gene3D" id="3.40.50.1240">
    <property type="entry name" value="Phosphoglycerate mutase-like"/>
    <property type="match status" value="1"/>
</dbReference>
<name>A0ABV9GNH7_9BACL</name>
<evidence type="ECO:0000313" key="2">
    <source>
        <dbReference type="Proteomes" id="UP001596022"/>
    </source>
</evidence>
<keyword evidence="2" id="KW-1185">Reference proteome</keyword>
<dbReference type="SMART" id="SM00855">
    <property type="entry name" value="PGAM"/>
    <property type="match status" value="1"/>
</dbReference>
<dbReference type="Pfam" id="PF00300">
    <property type="entry name" value="His_Phos_1"/>
    <property type="match status" value="1"/>
</dbReference>
<dbReference type="CDD" id="cd07067">
    <property type="entry name" value="HP_PGM_like"/>
    <property type="match status" value="1"/>
</dbReference>
<reference evidence="2" key="1">
    <citation type="journal article" date="2019" name="Int. J. Syst. Evol. Microbiol.">
        <title>The Global Catalogue of Microorganisms (GCM) 10K type strain sequencing project: providing services to taxonomists for standard genome sequencing and annotation.</title>
        <authorList>
            <consortium name="The Broad Institute Genomics Platform"/>
            <consortium name="The Broad Institute Genome Sequencing Center for Infectious Disease"/>
            <person name="Wu L."/>
            <person name="Ma J."/>
        </authorList>
    </citation>
    <scope>NUCLEOTIDE SEQUENCE [LARGE SCALE GENOMIC DNA]</scope>
    <source>
        <strain evidence="2">CGMCC 1.16306</strain>
    </source>
</reference>
<sequence length="193" mass="22045">METEIWLVRHGETEWNRLGKIQGIEDIALNETGIEQAKKVADYLQDEYFSAIISSPLQRALKTAEMIQAFNASHPPLVTDHDVVERHYGRLSGIPYKELKRYKAMEDQGIETLEALKRRALNVLDRVVKRYNGEKLCIVSHGGFIKTMLASATDNNKPRSSIKLDNCGVSKMSFQDQRWRVLAYNINEHLNGS</sequence>
<gene>
    <name evidence="1" type="ORF">ACFO4N_08855</name>
</gene>
<dbReference type="InterPro" id="IPR029033">
    <property type="entry name" value="His_PPase_superfam"/>
</dbReference>
<proteinExistence type="predicted"/>
<dbReference type="InterPro" id="IPR001345">
    <property type="entry name" value="PG/BPGM_mutase_AS"/>
</dbReference>
<dbReference type="InterPro" id="IPR050275">
    <property type="entry name" value="PGM_Phosphatase"/>
</dbReference>
<dbReference type="PANTHER" id="PTHR48100:SF59">
    <property type="entry name" value="ADENOSYLCOBALAMIN_ALPHA-RIBAZOLE PHOSPHATASE"/>
    <property type="match status" value="1"/>
</dbReference>
<comment type="caution">
    <text evidence="1">The sequence shown here is derived from an EMBL/GenBank/DDBJ whole genome shotgun (WGS) entry which is preliminary data.</text>
</comment>
<dbReference type="Proteomes" id="UP001596022">
    <property type="component" value="Unassembled WGS sequence"/>
</dbReference>
<dbReference type="RefSeq" id="WP_376845947.1">
    <property type="nucleotide sequence ID" value="NZ_JBHSFW010000003.1"/>
</dbReference>